<organism evidence="1 2">
    <name type="scientific">Phytophthora cactorum</name>
    <dbReference type="NCBI Taxonomy" id="29920"/>
    <lineage>
        <taxon>Eukaryota</taxon>
        <taxon>Sar</taxon>
        <taxon>Stramenopiles</taxon>
        <taxon>Oomycota</taxon>
        <taxon>Peronosporomycetes</taxon>
        <taxon>Peronosporales</taxon>
        <taxon>Peronosporaceae</taxon>
        <taxon>Phytophthora</taxon>
    </lineage>
</organism>
<protein>
    <submittedName>
        <fullName evidence="1">Uncharacterized protein</fullName>
    </submittedName>
</protein>
<proteinExistence type="predicted"/>
<accession>A0A8T1EKT1</accession>
<dbReference type="AlphaFoldDB" id="A0A8T1EKT1"/>
<comment type="caution">
    <text evidence="1">The sequence shown here is derived from an EMBL/GenBank/DDBJ whole genome shotgun (WGS) entry which is preliminary data.</text>
</comment>
<sequence>MWTQLLLRAIAIQSPAATPPTSAKIFPRSRSHRTQLGLYPLAAREHQPVGANWCRDTKVYPSGSDRCQQRVPALPLCSFSSP</sequence>
<dbReference type="EMBL" id="RCMK01000042">
    <property type="protein sequence ID" value="KAG2952172.1"/>
    <property type="molecule type" value="Genomic_DNA"/>
</dbReference>
<dbReference type="Proteomes" id="UP000736787">
    <property type="component" value="Unassembled WGS sequence"/>
</dbReference>
<evidence type="ECO:0000313" key="1">
    <source>
        <dbReference type="EMBL" id="KAG2952172.1"/>
    </source>
</evidence>
<gene>
    <name evidence="1" type="ORF">PC117_g3050</name>
</gene>
<reference evidence="1" key="1">
    <citation type="submission" date="2018-10" db="EMBL/GenBank/DDBJ databases">
        <title>Effector identification in a new, highly contiguous assembly of the strawberry crown rot pathogen Phytophthora cactorum.</title>
        <authorList>
            <person name="Armitage A.D."/>
            <person name="Nellist C.F."/>
            <person name="Bates H."/>
            <person name="Vickerstaff R.J."/>
            <person name="Harrison R.J."/>
        </authorList>
    </citation>
    <scope>NUCLEOTIDE SEQUENCE</scope>
    <source>
        <strain evidence="1">4040</strain>
    </source>
</reference>
<evidence type="ECO:0000313" key="2">
    <source>
        <dbReference type="Proteomes" id="UP000736787"/>
    </source>
</evidence>
<name>A0A8T1EKT1_9STRA</name>